<dbReference type="InterPro" id="IPR001031">
    <property type="entry name" value="Thioesterase"/>
</dbReference>
<proteinExistence type="inferred from homology"/>
<dbReference type="SMART" id="SM00824">
    <property type="entry name" value="PKS_TE"/>
    <property type="match status" value="1"/>
</dbReference>
<keyword evidence="5" id="KW-1185">Reference proteome</keyword>
<dbReference type="GO" id="GO:0016787">
    <property type="term" value="F:hydrolase activity"/>
    <property type="evidence" value="ECO:0007669"/>
    <property type="project" value="UniProtKB-KW"/>
</dbReference>
<evidence type="ECO:0000259" key="3">
    <source>
        <dbReference type="SMART" id="SM00824"/>
    </source>
</evidence>
<dbReference type="InterPro" id="IPR012223">
    <property type="entry name" value="TEII"/>
</dbReference>
<feature type="domain" description="Thioesterase TesA-like" evidence="3">
    <location>
        <begin position="32"/>
        <end position="230"/>
    </location>
</feature>
<accession>A0ABZ1VK99</accession>
<evidence type="ECO:0000313" key="4">
    <source>
        <dbReference type="EMBL" id="WUS23692.1"/>
    </source>
</evidence>
<dbReference type="PANTHER" id="PTHR11487:SF0">
    <property type="entry name" value="S-ACYL FATTY ACID SYNTHASE THIOESTERASE, MEDIUM CHAIN"/>
    <property type="match status" value="1"/>
</dbReference>
<dbReference type="EMBL" id="CP108473">
    <property type="protein sequence ID" value="WUS23692.1"/>
    <property type="molecule type" value="Genomic_DNA"/>
</dbReference>
<gene>
    <name evidence="4" type="ORF">OG727_16225</name>
</gene>
<evidence type="ECO:0000256" key="1">
    <source>
        <dbReference type="ARBA" id="ARBA00007169"/>
    </source>
</evidence>
<organism evidence="4 5">
    <name type="scientific">Streptomyces caniferus</name>
    <dbReference type="NCBI Taxonomy" id="285557"/>
    <lineage>
        <taxon>Bacteria</taxon>
        <taxon>Bacillati</taxon>
        <taxon>Actinomycetota</taxon>
        <taxon>Actinomycetes</taxon>
        <taxon>Kitasatosporales</taxon>
        <taxon>Streptomycetaceae</taxon>
        <taxon>Streptomyces</taxon>
    </lineage>
</organism>
<sequence>MACSPWLRRLGRRPAGALGPPPRSSAAWGRVVCFPHAGGGAGAFRPLATALAASPAAQDHPYEVLAVRYPGRHDRLREERIEQVTELAAGTYQALAPLTGRPLTLLGHSMGALVAYEVTRLLEQEGATRPVRLIASSAWAPSRVRNGTVHLRDDDGLVEEIRRTGGTDPRLLEDRAVLATSLPVVRSDYKAVETYRHRPGPPLRTPVTVLVGDADPLVAVEDAGAWRRHTVGGFRMRIFPGGGHFYVAGHWPEVAEQVGVGQAGRE</sequence>
<dbReference type="SUPFAM" id="SSF53474">
    <property type="entry name" value="alpha/beta-Hydrolases"/>
    <property type="match status" value="1"/>
</dbReference>
<dbReference type="Proteomes" id="UP001432292">
    <property type="component" value="Chromosome"/>
</dbReference>
<dbReference type="PANTHER" id="PTHR11487">
    <property type="entry name" value="THIOESTERASE"/>
    <property type="match status" value="1"/>
</dbReference>
<evidence type="ECO:0000256" key="2">
    <source>
        <dbReference type="ARBA" id="ARBA00022801"/>
    </source>
</evidence>
<name>A0ABZ1VK99_9ACTN</name>
<evidence type="ECO:0000313" key="5">
    <source>
        <dbReference type="Proteomes" id="UP001432292"/>
    </source>
</evidence>
<reference evidence="4" key="1">
    <citation type="submission" date="2022-10" db="EMBL/GenBank/DDBJ databases">
        <title>The complete genomes of actinobacterial strains from the NBC collection.</title>
        <authorList>
            <person name="Joergensen T.S."/>
            <person name="Alvarez Arevalo M."/>
            <person name="Sterndorff E.B."/>
            <person name="Faurdal D."/>
            <person name="Vuksanovic O."/>
            <person name="Mourched A.-S."/>
            <person name="Charusanti P."/>
            <person name="Shaw S."/>
            <person name="Blin K."/>
            <person name="Weber T."/>
        </authorList>
    </citation>
    <scope>NUCLEOTIDE SEQUENCE</scope>
    <source>
        <strain evidence="4">NBC_01256</strain>
    </source>
</reference>
<protein>
    <submittedName>
        <fullName evidence="4">Alpha/beta fold hydrolase</fullName>
    </submittedName>
</protein>
<dbReference type="Pfam" id="PF00975">
    <property type="entry name" value="Thioesterase"/>
    <property type="match status" value="1"/>
</dbReference>
<dbReference type="RefSeq" id="WP_329127943.1">
    <property type="nucleotide sequence ID" value="NZ_CP108473.1"/>
</dbReference>
<dbReference type="Gene3D" id="3.40.50.1820">
    <property type="entry name" value="alpha/beta hydrolase"/>
    <property type="match status" value="1"/>
</dbReference>
<keyword evidence="2 4" id="KW-0378">Hydrolase</keyword>
<comment type="similarity">
    <text evidence="1">Belongs to the thioesterase family.</text>
</comment>
<dbReference type="InterPro" id="IPR020802">
    <property type="entry name" value="TesA-like"/>
</dbReference>
<dbReference type="InterPro" id="IPR029058">
    <property type="entry name" value="AB_hydrolase_fold"/>
</dbReference>